<sequence>MGLNNYNMHCVRVIDPSKKIVIFLSAKDDIGRERKAYYYALKKYFNVVCCIDKELDQVIASMESQGEIFLILYPDPCEAIIPENILSLNYPTGCFQIDTYDGTKARLDQSMLFDHAFIFHPKYDKMLEGMGHPGVTLLPHAVETNLYPEFKKERKFDVGWVGRLDGPFYQIRKEQVEAISKLYITNDINKFYNQDELISVYTNSKIAVNISRDDYMIDANLRCFEIMASGALLITKKPTELDEIGLVAGKHFVTYKTTEDLLQKIAYYLQNENERKRIAFQGYQAVNRSHDFVNRVATIVDVVQNNNNRKLAPARNWGATKKNEVFFEYYAHRRKLFKALKYGIYLLKSRYSRSLYVFKNLGRIVFLNMKFYTK</sequence>
<reference evidence="2 3" key="1">
    <citation type="submission" date="2013-04" db="EMBL/GenBank/DDBJ databases">
        <title>Zunongwangia sp. 22II14-10F7 Genome Sequencing.</title>
        <authorList>
            <person name="Lai Q."/>
            <person name="Shao Z."/>
        </authorList>
    </citation>
    <scope>NUCLEOTIDE SEQUENCE [LARGE SCALE GENOMIC DNA]</scope>
    <source>
        <strain evidence="2 3">22II14-10F7</strain>
    </source>
</reference>
<proteinExistence type="predicted"/>
<evidence type="ECO:0000313" key="3">
    <source>
        <dbReference type="Proteomes" id="UP000192746"/>
    </source>
</evidence>
<dbReference type="OrthoDB" id="9813806at2"/>
<dbReference type="EMBL" id="ARYN01000017">
    <property type="protein sequence ID" value="ORL44192.1"/>
    <property type="molecule type" value="Genomic_DNA"/>
</dbReference>
<dbReference type="Pfam" id="PF13524">
    <property type="entry name" value="Glyco_trans_1_2"/>
    <property type="match status" value="1"/>
</dbReference>
<evidence type="ECO:0000259" key="1">
    <source>
        <dbReference type="Pfam" id="PF13524"/>
    </source>
</evidence>
<dbReference type="Gene3D" id="3.40.50.2000">
    <property type="entry name" value="Glycogen Phosphorylase B"/>
    <property type="match status" value="1"/>
</dbReference>
<evidence type="ECO:0000313" key="2">
    <source>
        <dbReference type="EMBL" id="ORL44192.1"/>
    </source>
</evidence>
<accession>A0A1Y1T065</accession>
<name>A0A1Y1T065_9FLAO</name>
<dbReference type="Proteomes" id="UP000192746">
    <property type="component" value="Unassembled WGS sequence"/>
</dbReference>
<feature type="domain" description="Spore protein YkvP/CgeB glycosyl transferase-like" evidence="1">
    <location>
        <begin position="187"/>
        <end position="300"/>
    </location>
</feature>
<dbReference type="AlphaFoldDB" id="A0A1Y1T065"/>
<organism evidence="2 3">
    <name type="scientific">Zunongwangia atlantica 22II14-10F7</name>
    <dbReference type="NCBI Taxonomy" id="1185767"/>
    <lineage>
        <taxon>Bacteria</taxon>
        <taxon>Pseudomonadati</taxon>
        <taxon>Bacteroidota</taxon>
        <taxon>Flavobacteriia</taxon>
        <taxon>Flavobacteriales</taxon>
        <taxon>Flavobacteriaceae</taxon>
        <taxon>Zunongwangia</taxon>
    </lineage>
</organism>
<dbReference type="InterPro" id="IPR055259">
    <property type="entry name" value="YkvP/CgeB_Glyco_trans-like"/>
</dbReference>
<dbReference type="SUPFAM" id="SSF53756">
    <property type="entry name" value="UDP-Glycosyltransferase/glycogen phosphorylase"/>
    <property type="match status" value="1"/>
</dbReference>
<keyword evidence="3" id="KW-1185">Reference proteome</keyword>
<comment type="caution">
    <text evidence="2">The sequence shown here is derived from an EMBL/GenBank/DDBJ whole genome shotgun (WGS) entry which is preliminary data.</text>
</comment>
<gene>
    <name evidence="2" type="ORF">IIF7_16932</name>
</gene>
<dbReference type="STRING" id="1185767.IIF7_16932"/>
<protein>
    <recommendedName>
        <fullName evidence="1">Spore protein YkvP/CgeB glycosyl transferase-like domain-containing protein</fullName>
    </recommendedName>
</protein>